<organism evidence="2 3">
    <name type="scientific">Kribbella karoonensis</name>
    <dbReference type="NCBI Taxonomy" id="324851"/>
    <lineage>
        <taxon>Bacteria</taxon>
        <taxon>Bacillati</taxon>
        <taxon>Actinomycetota</taxon>
        <taxon>Actinomycetes</taxon>
        <taxon>Propionibacteriales</taxon>
        <taxon>Kribbellaceae</taxon>
        <taxon>Kribbella</taxon>
    </lineage>
</organism>
<feature type="compositionally biased region" description="Pro residues" evidence="1">
    <location>
        <begin position="41"/>
        <end position="51"/>
    </location>
</feature>
<evidence type="ECO:0008006" key="4">
    <source>
        <dbReference type="Google" id="ProtNLM"/>
    </source>
</evidence>
<evidence type="ECO:0000313" key="2">
    <source>
        <dbReference type="EMBL" id="GAA1598799.1"/>
    </source>
</evidence>
<sequence>MPTTEQLRAEAEIFVDLTLSDDELVRAEFDALIAAAWESPCEPPLDKPAPPAGAWARPQPWWPRPPAARRGRRDPVRRPEGRSRAPPRLPAPRRAARPMTPSP</sequence>
<dbReference type="Proteomes" id="UP001500190">
    <property type="component" value="Unassembled WGS sequence"/>
</dbReference>
<accession>A0ABN2EBI0</accession>
<evidence type="ECO:0000313" key="3">
    <source>
        <dbReference type="Proteomes" id="UP001500190"/>
    </source>
</evidence>
<name>A0ABN2EBI0_9ACTN</name>
<proteinExistence type="predicted"/>
<evidence type="ECO:0000256" key="1">
    <source>
        <dbReference type="SAM" id="MobiDB-lite"/>
    </source>
</evidence>
<feature type="region of interest" description="Disordered" evidence="1">
    <location>
        <begin position="40"/>
        <end position="103"/>
    </location>
</feature>
<reference evidence="2 3" key="1">
    <citation type="journal article" date="2019" name="Int. J. Syst. Evol. Microbiol.">
        <title>The Global Catalogue of Microorganisms (GCM) 10K type strain sequencing project: providing services to taxonomists for standard genome sequencing and annotation.</title>
        <authorList>
            <consortium name="The Broad Institute Genomics Platform"/>
            <consortium name="The Broad Institute Genome Sequencing Center for Infectious Disease"/>
            <person name="Wu L."/>
            <person name="Ma J."/>
        </authorList>
    </citation>
    <scope>NUCLEOTIDE SEQUENCE [LARGE SCALE GENOMIC DNA]</scope>
    <source>
        <strain evidence="2 3">JCM 14304</strain>
    </source>
</reference>
<gene>
    <name evidence="2" type="ORF">GCM10009742_52970</name>
</gene>
<dbReference type="EMBL" id="BAAAND010000008">
    <property type="protein sequence ID" value="GAA1598799.1"/>
    <property type="molecule type" value="Genomic_DNA"/>
</dbReference>
<feature type="compositionally biased region" description="Basic and acidic residues" evidence="1">
    <location>
        <begin position="73"/>
        <end position="83"/>
    </location>
</feature>
<keyword evidence="3" id="KW-1185">Reference proteome</keyword>
<dbReference type="RefSeq" id="WP_344195997.1">
    <property type="nucleotide sequence ID" value="NZ_BAAAND010000008.1"/>
</dbReference>
<comment type="caution">
    <text evidence="2">The sequence shown here is derived from an EMBL/GenBank/DDBJ whole genome shotgun (WGS) entry which is preliminary data.</text>
</comment>
<protein>
    <recommendedName>
        <fullName evidence="4">Anti-sigma factor</fullName>
    </recommendedName>
</protein>